<dbReference type="InterPro" id="IPR001944">
    <property type="entry name" value="Glycoside_Hdrlase_35"/>
</dbReference>
<dbReference type="PANTHER" id="PTHR23421">
    <property type="entry name" value="BETA-GALACTOSIDASE RELATED"/>
    <property type="match status" value="1"/>
</dbReference>
<dbReference type="RefSeq" id="WP_129385964.1">
    <property type="nucleotide sequence ID" value="NZ_CP035494.1"/>
</dbReference>
<name>A0A4P6EAF1_9MICO</name>
<comment type="similarity">
    <text evidence="1 2">Belongs to the glycosyl hydrolase 35 family.</text>
</comment>
<evidence type="ECO:0000313" key="4">
    <source>
        <dbReference type="EMBL" id="QAY59100.1"/>
    </source>
</evidence>
<dbReference type="InterPro" id="IPR031330">
    <property type="entry name" value="Gly_Hdrlase_35_cat"/>
</dbReference>
<dbReference type="KEGG" id="mprt:ET475_03220"/>
<reference evidence="4 5" key="1">
    <citation type="submission" date="2019-01" db="EMBL/GenBank/DDBJ databases">
        <title>Genome sequencing of strain DFW100M-13.</title>
        <authorList>
            <person name="Heo J."/>
            <person name="Kim S.-J."/>
            <person name="Kim J.-S."/>
            <person name="Hong S.-B."/>
            <person name="Kwon S.-W."/>
        </authorList>
    </citation>
    <scope>NUCLEOTIDE SEQUENCE [LARGE SCALE GENOMIC DNA]</scope>
    <source>
        <strain evidence="4 5">DFW100M-13</strain>
    </source>
</reference>
<organism evidence="4 5">
    <name type="scientific">Microbacterium protaetiae</name>
    <dbReference type="NCBI Taxonomy" id="2509458"/>
    <lineage>
        <taxon>Bacteria</taxon>
        <taxon>Bacillati</taxon>
        <taxon>Actinomycetota</taxon>
        <taxon>Actinomycetes</taxon>
        <taxon>Micrococcales</taxon>
        <taxon>Microbacteriaceae</taxon>
        <taxon>Microbacterium</taxon>
    </lineage>
</organism>
<evidence type="ECO:0000256" key="2">
    <source>
        <dbReference type="RuleBase" id="RU003679"/>
    </source>
</evidence>
<dbReference type="Pfam" id="PF01301">
    <property type="entry name" value="Glyco_hydro_35"/>
    <property type="match status" value="1"/>
</dbReference>
<sequence>MPTAAEAAHALTVTDRALRRGDAAWIPISGEIHFSRVPRHRWRERLRQLTANGVTVASSYVLWLHHVAERGHPRFDGNLDVAAFIDECADAGLQVALRIGPWAHAEARNGGFPDWVQRTPVAHRTDDPGYLALVREWFAQLAEALDGRARPGGPVLAIQLENELYDRPDHLRTLKRLAQEAGIAAPLWTATAWGGAELPDGEVFPLWGGYADGFWVDPDDGWQPNFRAHFLPSHQWDDPGVGIDVRRAQGFGSTASAGLAGFPPATCELGGGMAAAYHRRPVLAARDIAALAHVKIGNGSAWQGYYMYAGGVNPGPGLQESHDTGYPNDLPQLGYDFHAPIAQSGDLAASAGLLRMQHAFLDAFGPLLGDMSSTLPDTRPDGVDDRTTLRWALRSDGASGFVVVSHHQPYSQLADVPEVRLRVELDEATVDFPAMTVPAGTLARWPVRLPLGDAIVDWATASALTVIPGRRPTLVLVEDAGIPARISIDGVTHPLTPGRKTRVFGSLAVLTLPHDAQPWVQPCAGGQRRLLLSSAELAWDGTGCLFARGGDGIEAYEAGEWRMLRAGRGADPVEELAAQPLREPGIVPPDYGLRGRRHSAPTAARFESLAGVWTLSIPAAAFEADAVIDIDWAGDVAQLRVNDRIVDDRFWDGTRWSVAVREVGIGPGDRVTVHILPLSPDATTWLPAAAHRQRGPAQLVELRGATLRRRGAWEQVPAG</sequence>
<evidence type="ECO:0000259" key="3">
    <source>
        <dbReference type="Pfam" id="PF01301"/>
    </source>
</evidence>
<evidence type="ECO:0000313" key="5">
    <source>
        <dbReference type="Proteomes" id="UP000293995"/>
    </source>
</evidence>
<keyword evidence="5" id="KW-1185">Reference proteome</keyword>
<feature type="domain" description="Glycoside hydrolase 35 catalytic" evidence="3">
    <location>
        <begin position="27"/>
        <end position="165"/>
    </location>
</feature>
<dbReference type="GO" id="GO:0004553">
    <property type="term" value="F:hydrolase activity, hydrolyzing O-glycosyl compounds"/>
    <property type="evidence" value="ECO:0007669"/>
    <property type="project" value="InterPro"/>
</dbReference>
<protein>
    <submittedName>
        <fullName evidence="4">Beta-galactosidase</fullName>
    </submittedName>
</protein>
<dbReference type="EMBL" id="CP035494">
    <property type="protein sequence ID" value="QAY59100.1"/>
    <property type="molecule type" value="Genomic_DNA"/>
</dbReference>
<accession>A0A4P6EAF1</accession>
<dbReference type="Proteomes" id="UP000293995">
    <property type="component" value="Chromosome"/>
</dbReference>
<dbReference type="Gene3D" id="3.20.20.80">
    <property type="entry name" value="Glycosidases"/>
    <property type="match status" value="1"/>
</dbReference>
<gene>
    <name evidence="4" type="ORF">ET475_03220</name>
</gene>
<dbReference type="InterPro" id="IPR017853">
    <property type="entry name" value="GH"/>
</dbReference>
<dbReference type="SUPFAM" id="SSF51445">
    <property type="entry name" value="(Trans)glycosidases"/>
    <property type="match status" value="1"/>
</dbReference>
<dbReference type="AlphaFoldDB" id="A0A4P6EAF1"/>
<dbReference type="GO" id="GO:0005975">
    <property type="term" value="P:carbohydrate metabolic process"/>
    <property type="evidence" value="ECO:0007669"/>
    <property type="project" value="InterPro"/>
</dbReference>
<proteinExistence type="inferred from homology"/>
<evidence type="ECO:0000256" key="1">
    <source>
        <dbReference type="ARBA" id="ARBA00009809"/>
    </source>
</evidence>
<dbReference type="OrthoDB" id="9813184at2"/>
<dbReference type="PRINTS" id="PR00742">
    <property type="entry name" value="GLHYDRLASE35"/>
</dbReference>